<gene>
    <name evidence="1" type="ORF">ERJ70_15975</name>
</gene>
<reference evidence="1 2" key="1">
    <citation type="submission" date="2019-12" db="EMBL/GenBank/DDBJ databases">
        <title>The whole genome sequencing of a strain isolated from a Mars analog, Dalangtan Playa.</title>
        <authorList>
            <person name="Huang T."/>
        </authorList>
    </citation>
    <scope>NUCLEOTIDE SEQUENCE [LARGE SCALE GENOMIC DNA]</scope>
    <source>
        <strain evidence="1 2">DP4-553-S</strain>
    </source>
</reference>
<accession>A0ABX7VUL0</accession>
<protein>
    <submittedName>
        <fullName evidence="1">Uncharacterized protein</fullName>
    </submittedName>
</protein>
<proteinExistence type="predicted"/>
<dbReference type="EMBL" id="CP046956">
    <property type="protein sequence ID" value="QTN00655.1"/>
    <property type="molecule type" value="Genomic_DNA"/>
</dbReference>
<sequence>MYEIRSEAFSKDYDILDDENENLTATFKKVSGFFQSPAYELRNHSSELSNEEFIAVVTGANMITKRNNSAGASGGAAAG</sequence>
<dbReference type="Proteomes" id="UP000665043">
    <property type="component" value="Chromosome"/>
</dbReference>
<evidence type="ECO:0000313" key="1">
    <source>
        <dbReference type="EMBL" id="QTN00655.1"/>
    </source>
</evidence>
<evidence type="ECO:0000313" key="2">
    <source>
        <dbReference type="Proteomes" id="UP000665043"/>
    </source>
</evidence>
<keyword evidence="2" id="KW-1185">Reference proteome</keyword>
<dbReference type="RefSeq" id="WP_209365791.1">
    <property type="nucleotide sequence ID" value="NZ_CP046956.1"/>
</dbReference>
<organism evidence="1 2">
    <name type="scientific">Sediminibacillus dalangtanensis</name>
    <dbReference type="NCBI Taxonomy" id="2729421"/>
    <lineage>
        <taxon>Bacteria</taxon>
        <taxon>Bacillati</taxon>
        <taxon>Bacillota</taxon>
        <taxon>Bacilli</taxon>
        <taxon>Bacillales</taxon>
        <taxon>Bacillaceae</taxon>
        <taxon>Sediminibacillus</taxon>
    </lineage>
</organism>
<name>A0ABX7VUL0_9BACI</name>